<sequence length="244" mass="27763">MKSDFHNKVTDSFSHLEDKSVFTVDSSKVACLDLEGTLVEGSVWRVLNRAFGVKESIADELLEMFLNGLISYDQWADTLVETWKLPSGEQPTKNNIEKLTKNFEVLDGAYELVEILNDKGYFTVSISGAPDIFSREVAHELGIDRDIPTQRLVFDNNNMLRKVLVLNDYDFSKDHIIRKLKSNNQLQEVLAVGDGLNDVDMCREADFGCIVIRRGRKDRVDYKRLKSDGVLVDTLQNISQKIKI</sequence>
<keyword evidence="7" id="KW-0460">Magnesium</keyword>
<dbReference type="GO" id="GO:0006564">
    <property type="term" value="P:L-serine biosynthetic process"/>
    <property type="evidence" value="ECO:0007669"/>
    <property type="project" value="UniProtKB-KW"/>
</dbReference>
<comment type="pathway">
    <text evidence="2">Amino-acid biosynthesis; L-serine biosynthesis; L-serine from 3-phospho-D-glycerate: step 3/3.</text>
</comment>
<evidence type="ECO:0000256" key="3">
    <source>
        <dbReference type="ARBA" id="ARBA00012640"/>
    </source>
</evidence>
<keyword evidence="6" id="KW-0378">Hydrolase</keyword>
<comment type="cofactor">
    <cofactor evidence="1">
        <name>Mg(2+)</name>
        <dbReference type="ChEBI" id="CHEBI:18420"/>
    </cofactor>
</comment>
<dbReference type="InterPro" id="IPR023214">
    <property type="entry name" value="HAD_sf"/>
</dbReference>
<dbReference type="AlphaFoldDB" id="A0A133U6D6"/>
<keyword evidence="8" id="KW-0718">Serine biosynthesis</keyword>
<evidence type="ECO:0000256" key="7">
    <source>
        <dbReference type="ARBA" id="ARBA00022842"/>
    </source>
</evidence>
<dbReference type="EC" id="3.1.3.3" evidence="3"/>
<evidence type="ECO:0000256" key="2">
    <source>
        <dbReference type="ARBA" id="ARBA00005135"/>
    </source>
</evidence>
<evidence type="ECO:0000256" key="1">
    <source>
        <dbReference type="ARBA" id="ARBA00001946"/>
    </source>
</evidence>
<keyword evidence="11" id="KW-1185">Reference proteome</keyword>
<feature type="domain" description="Death" evidence="9">
    <location>
        <begin position="41"/>
        <end position="116"/>
    </location>
</feature>
<dbReference type="Pfam" id="PF00702">
    <property type="entry name" value="Hydrolase"/>
    <property type="match status" value="1"/>
</dbReference>
<dbReference type="SUPFAM" id="SSF56784">
    <property type="entry name" value="HAD-like"/>
    <property type="match status" value="1"/>
</dbReference>
<evidence type="ECO:0000256" key="5">
    <source>
        <dbReference type="ARBA" id="ARBA00022723"/>
    </source>
</evidence>
<evidence type="ECO:0000313" key="10">
    <source>
        <dbReference type="EMBL" id="KXA89753.1"/>
    </source>
</evidence>
<dbReference type="Proteomes" id="UP000070589">
    <property type="component" value="Unassembled WGS sequence"/>
</dbReference>
<dbReference type="GO" id="GO:0005737">
    <property type="term" value="C:cytoplasm"/>
    <property type="evidence" value="ECO:0007669"/>
    <property type="project" value="TreeGrafter"/>
</dbReference>
<dbReference type="InterPro" id="IPR050582">
    <property type="entry name" value="HAD-like_SerB"/>
</dbReference>
<evidence type="ECO:0000259" key="9">
    <source>
        <dbReference type="PROSITE" id="PS50017"/>
    </source>
</evidence>
<accession>A0A133U6D6</accession>
<name>A0A133U6D6_9EURY</name>
<reference evidence="10 11" key="1">
    <citation type="journal article" date="2016" name="Sci. Rep.">
        <title>Metabolic traits of an uncultured archaeal lineage -MSBL1- from brine pools of the Red Sea.</title>
        <authorList>
            <person name="Mwirichia R."/>
            <person name="Alam I."/>
            <person name="Rashid M."/>
            <person name="Vinu M."/>
            <person name="Ba-Alawi W."/>
            <person name="Anthony Kamau A."/>
            <person name="Kamanda Ngugi D."/>
            <person name="Goker M."/>
            <person name="Klenk H.P."/>
            <person name="Bajic V."/>
            <person name="Stingl U."/>
        </authorList>
    </citation>
    <scope>NUCLEOTIDE SEQUENCE [LARGE SCALE GENOMIC DNA]</scope>
    <source>
        <strain evidence="10">SCGC-AAA259D14</strain>
    </source>
</reference>
<dbReference type="GO" id="GO:0000287">
    <property type="term" value="F:magnesium ion binding"/>
    <property type="evidence" value="ECO:0007669"/>
    <property type="project" value="TreeGrafter"/>
</dbReference>
<proteinExistence type="predicted"/>
<evidence type="ECO:0000256" key="8">
    <source>
        <dbReference type="ARBA" id="ARBA00023299"/>
    </source>
</evidence>
<keyword evidence="5" id="KW-0479">Metal-binding</keyword>
<dbReference type="InterPro" id="IPR000488">
    <property type="entry name" value="Death_dom"/>
</dbReference>
<evidence type="ECO:0000256" key="6">
    <source>
        <dbReference type="ARBA" id="ARBA00022801"/>
    </source>
</evidence>
<protein>
    <recommendedName>
        <fullName evidence="3">phosphoserine phosphatase</fullName>
        <ecNumber evidence="3">3.1.3.3</ecNumber>
    </recommendedName>
</protein>
<dbReference type="GO" id="GO:0036424">
    <property type="term" value="F:L-phosphoserine phosphatase activity"/>
    <property type="evidence" value="ECO:0007669"/>
    <property type="project" value="TreeGrafter"/>
</dbReference>
<dbReference type="PROSITE" id="PS50017">
    <property type="entry name" value="DEATH_DOMAIN"/>
    <property type="match status" value="1"/>
</dbReference>
<dbReference type="InterPro" id="IPR036412">
    <property type="entry name" value="HAD-like_sf"/>
</dbReference>
<dbReference type="PANTHER" id="PTHR43344">
    <property type="entry name" value="PHOSPHOSERINE PHOSPHATASE"/>
    <property type="match status" value="1"/>
</dbReference>
<evidence type="ECO:0000256" key="4">
    <source>
        <dbReference type="ARBA" id="ARBA00022605"/>
    </source>
</evidence>
<gene>
    <name evidence="10" type="ORF">AKJ62_02440</name>
</gene>
<comment type="caution">
    <text evidence="10">The sequence shown here is derived from an EMBL/GenBank/DDBJ whole genome shotgun (WGS) entry which is preliminary data.</text>
</comment>
<dbReference type="NCBIfam" id="TIGR01488">
    <property type="entry name" value="HAD-SF-IB"/>
    <property type="match status" value="1"/>
</dbReference>
<keyword evidence="4" id="KW-0028">Amino-acid biosynthesis</keyword>
<organism evidence="10 11">
    <name type="scientific">candidate division MSBL1 archaeon SCGC-AAA259D14</name>
    <dbReference type="NCBI Taxonomy" id="1698261"/>
    <lineage>
        <taxon>Archaea</taxon>
        <taxon>Methanobacteriati</taxon>
        <taxon>Methanobacteriota</taxon>
        <taxon>candidate division MSBL1</taxon>
    </lineage>
</organism>
<dbReference type="PANTHER" id="PTHR43344:SF2">
    <property type="entry name" value="PHOSPHOSERINE PHOSPHATASE"/>
    <property type="match status" value="1"/>
</dbReference>
<dbReference type="Gene3D" id="3.40.50.1000">
    <property type="entry name" value="HAD superfamily/HAD-like"/>
    <property type="match status" value="1"/>
</dbReference>
<dbReference type="EMBL" id="LHXL01000024">
    <property type="protein sequence ID" value="KXA89753.1"/>
    <property type="molecule type" value="Genomic_DNA"/>
</dbReference>
<dbReference type="GO" id="GO:0007165">
    <property type="term" value="P:signal transduction"/>
    <property type="evidence" value="ECO:0007669"/>
    <property type="project" value="InterPro"/>
</dbReference>
<evidence type="ECO:0000313" key="11">
    <source>
        <dbReference type="Proteomes" id="UP000070589"/>
    </source>
</evidence>